<keyword evidence="3" id="KW-1185">Reference proteome</keyword>
<dbReference type="AlphaFoldDB" id="A0A507AXB2"/>
<name>A0A507AXB2_9PEZI</name>
<dbReference type="Proteomes" id="UP000319257">
    <property type="component" value="Unassembled WGS sequence"/>
</dbReference>
<evidence type="ECO:0000313" key="2">
    <source>
        <dbReference type="EMBL" id="TPX11386.1"/>
    </source>
</evidence>
<dbReference type="OrthoDB" id="5201136at2759"/>
<dbReference type="RefSeq" id="XP_030993097.1">
    <property type="nucleotide sequence ID" value="XM_031134881.1"/>
</dbReference>
<evidence type="ECO:0000256" key="1">
    <source>
        <dbReference type="SAM" id="MobiDB-lite"/>
    </source>
</evidence>
<protein>
    <submittedName>
        <fullName evidence="2">Uncharacterized protein</fullName>
    </submittedName>
</protein>
<evidence type="ECO:0000313" key="3">
    <source>
        <dbReference type="Proteomes" id="UP000319257"/>
    </source>
</evidence>
<dbReference type="InParanoid" id="A0A507AXB2"/>
<sequence length="404" mass="44518">MAHDTPEGQQQQHGMPPELTPPPRAEYSSNRNTRKARQRKLALTGAAKVEEAARNSDYKAMIYVRKKVAAKDEYKNASDLVKDQMLQQAMAETMEARSKKGQDTTSKMEKYYRGEYDYRHEKAGPDSRVSVTGFMTANRVAPPPLKSGPARTIGARSRPATALVVAESDERDNDDLAQDGEDDSKALSLSREAAAEPLAPVARAIKLSQPPEDRLLMRPPPARSVYSTPPLATHASSTAPVTTLAQSSQVSRLQTEVEALRSIVQNLVSGLGNARHDVTNLNSTLTTVRTDASLLRAEMSVNKAQTDQVVSQMPQMLHALATNRMPGVEERLARVEGVVDELRRRMDEVLMGYDASASADVRRARARTRAENQRREAEELERGEEVAGLREKLRSVGAVLKGPW</sequence>
<dbReference type="EMBL" id="SKBQ01000004">
    <property type="protein sequence ID" value="TPX11386.1"/>
    <property type="molecule type" value="Genomic_DNA"/>
</dbReference>
<reference evidence="2 3" key="1">
    <citation type="submission" date="2019-06" db="EMBL/GenBank/DDBJ databases">
        <title>Draft genome sequence of the filamentous fungus Phialemoniopsis curvata isolated from diesel fuel.</title>
        <authorList>
            <person name="Varaljay V.A."/>
            <person name="Lyon W.J."/>
            <person name="Crouch A.L."/>
            <person name="Drake C.E."/>
            <person name="Hollomon J.M."/>
            <person name="Nadeau L.J."/>
            <person name="Nunn H.S."/>
            <person name="Stevenson B.S."/>
            <person name="Bojanowski C.L."/>
            <person name="Crookes-Goodson W.J."/>
        </authorList>
    </citation>
    <scope>NUCLEOTIDE SEQUENCE [LARGE SCALE GENOMIC DNA]</scope>
    <source>
        <strain evidence="2 3">D216</strain>
    </source>
</reference>
<comment type="caution">
    <text evidence="2">The sequence shown here is derived from an EMBL/GenBank/DDBJ whole genome shotgun (WGS) entry which is preliminary data.</text>
</comment>
<proteinExistence type="predicted"/>
<dbReference type="GeneID" id="41968651"/>
<feature type="region of interest" description="Disordered" evidence="1">
    <location>
        <begin position="138"/>
        <end position="186"/>
    </location>
</feature>
<feature type="compositionally biased region" description="Acidic residues" evidence="1">
    <location>
        <begin position="167"/>
        <end position="182"/>
    </location>
</feature>
<accession>A0A507AXB2</accession>
<organism evidence="2 3">
    <name type="scientific">Thyridium curvatum</name>
    <dbReference type="NCBI Taxonomy" id="1093900"/>
    <lineage>
        <taxon>Eukaryota</taxon>
        <taxon>Fungi</taxon>
        <taxon>Dikarya</taxon>
        <taxon>Ascomycota</taxon>
        <taxon>Pezizomycotina</taxon>
        <taxon>Sordariomycetes</taxon>
        <taxon>Sordariomycetidae</taxon>
        <taxon>Thyridiales</taxon>
        <taxon>Thyridiaceae</taxon>
        <taxon>Thyridium</taxon>
    </lineage>
</organism>
<dbReference type="Gene3D" id="1.10.287.1490">
    <property type="match status" value="1"/>
</dbReference>
<feature type="region of interest" description="Disordered" evidence="1">
    <location>
        <begin position="1"/>
        <end position="42"/>
    </location>
</feature>
<gene>
    <name evidence="2" type="ORF">E0L32_001204</name>
</gene>